<evidence type="ECO:0000256" key="1">
    <source>
        <dbReference type="SAM" id="Phobius"/>
    </source>
</evidence>
<evidence type="ECO:0000259" key="5">
    <source>
        <dbReference type="PROSITE" id="PS50887"/>
    </source>
</evidence>
<keyword evidence="7" id="KW-1185">Reference proteome</keyword>
<dbReference type="Proteomes" id="UP001494588">
    <property type="component" value="Unassembled WGS sequence"/>
</dbReference>
<gene>
    <name evidence="6" type="ORF">V4C55_05930</name>
</gene>
<accession>A0ABU9Q759</accession>
<dbReference type="Gene3D" id="3.20.20.450">
    <property type="entry name" value="EAL domain"/>
    <property type="match status" value="1"/>
</dbReference>
<proteinExistence type="predicted"/>
<dbReference type="SMART" id="SM00052">
    <property type="entry name" value="EAL"/>
    <property type="match status" value="1"/>
</dbReference>
<dbReference type="PROSITE" id="PS50883">
    <property type="entry name" value="EAL"/>
    <property type="match status" value="1"/>
</dbReference>
<dbReference type="SMART" id="SM00267">
    <property type="entry name" value="GGDEF"/>
    <property type="match status" value="1"/>
</dbReference>
<feature type="domain" description="EAL" evidence="4">
    <location>
        <begin position="658"/>
        <end position="909"/>
    </location>
</feature>
<dbReference type="PROSITE" id="PS50887">
    <property type="entry name" value="GGDEF"/>
    <property type="match status" value="1"/>
</dbReference>
<dbReference type="Pfam" id="PF00563">
    <property type="entry name" value="EAL"/>
    <property type="match status" value="1"/>
</dbReference>
<protein>
    <submittedName>
        <fullName evidence="6">EAL domain-containing protein</fullName>
    </submittedName>
</protein>
<comment type="caution">
    <text evidence="6">The sequence shown here is derived from an EMBL/GenBank/DDBJ whole genome shotgun (WGS) entry which is preliminary data.</text>
</comment>
<dbReference type="NCBIfam" id="TIGR00254">
    <property type="entry name" value="GGDEF"/>
    <property type="match status" value="1"/>
</dbReference>
<keyword evidence="1" id="KW-0812">Transmembrane</keyword>
<organism evidence="6 7">
    <name type="scientific">Paraburkholderia sabiae</name>
    <dbReference type="NCBI Taxonomy" id="273251"/>
    <lineage>
        <taxon>Bacteria</taxon>
        <taxon>Pseudomonadati</taxon>
        <taxon>Pseudomonadota</taxon>
        <taxon>Betaproteobacteria</taxon>
        <taxon>Burkholderiales</taxon>
        <taxon>Burkholderiaceae</taxon>
        <taxon>Paraburkholderia</taxon>
    </lineage>
</organism>
<dbReference type="SUPFAM" id="SSF141868">
    <property type="entry name" value="EAL domain-like"/>
    <property type="match status" value="1"/>
</dbReference>
<dbReference type="SUPFAM" id="SSF55785">
    <property type="entry name" value="PYP-like sensor domain (PAS domain)"/>
    <property type="match status" value="2"/>
</dbReference>
<feature type="domain" description="PAC" evidence="3">
    <location>
        <begin position="432"/>
        <end position="484"/>
    </location>
</feature>
<feature type="domain" description="GGDEF" evidence="5">
    <location>
        <begin position="516"/>
        <end position="649"/>
    </location>
</feature>
<dbReference type="InterPro" id="IPR035965">
    <property type="entry name" value="PAS-like_dom_sf"/>
</dbReference>
<dbReference type="CDD" id="cd00130">
    <property type="entry name" value="PAS"/>
    <property type="match status" value="2"/>
</dbReference>
<evidence type="ECO:0000313" key="7">
    <source>
        <dbReference type="Proteomes" id="UP001494588"/>
    </source>
</evidence>
<dbReference type="CDD" id="cd01948">
    <property type="entry name" value="EAL"/>
    <property type="match status" value="1"/>
</dbReference>
<dbReference type="CDD" id="cd01949">
    <property type="entry name" value="GGDEF"/>
    <property type="match status" value="1"/>
</dbReference>
<keyword evidence="1" id="KW-1133">Transmembrane helix</keyword>
<dbReference type="Pfam" id="PF13426">
    <property type="entry name" value="PAS_9"/>
    <property type="match status" value="1"/>
</dbReference>
<dbReference type="Pfam" id="PF00990">
    <property type="entry name" value="GGDEF"/>
    <property type="match status" value="1"/>
</dbReference>
<dbReference type="PANTHER" id="PTHR44757:SF2">
    <property type="entry name" value="BIOFILM ARCHITECTURE MAINTENANCE PROTEIN MBAA"/>
    <property type="match status" value="1"/>
</dbReference>
<dbReference type="InterPro" id="IPR035919">
    <property type="entry name" value="EAL_sf"/>
</dbReference>
<dbReference type="InterPro" id="IPR001610">
    <property type="entry name" value="PAC"/>
</dbReference>
<dbReference type="InterPro" id="IPR001633">
    <property type="entry name" value="EAL_dom"/>
</dbReference>
<sequence length="932" mass="101217">MDAAGTHNQTAPVLSRHFARTAAILLAAALVVCLAVGATIAATSSRGEDDQRLRDALAVTSELETLLTLHVAANTDFLEGVGIAGYSSRGWPIRRAAAVAGTYDRLERELAGGAGALQKLRQLRGLSAAWPQELDSAARNLALASAGTVVQPTLLQHANRTLSSIMTLISDLRSEERAQIAGMQFRAQAQLVRQRISLAVASAAGALLLLFALFTRQRASLTKITSQIVASEAQRRFRDYFEQHPVSMLIFDVHTYEILTANAAAQRQYGATLEQLRSLPADQLRPPADVDEFRRDLQGHIESGNRGGAAGVRRHRRADGEIFFVDVTYHLLDFAGREACFVTAHEVTAHEHAKESLRVRSRALDASKNAVIISHKIDGNSTITYVNAAFERITGRSAAEAIGAELWNLIGCDSSTPDARSIRMAMRAECEGACLLQCRRLDGSVYWIDLHIAPVLDEQDRPTHFVTIFSDVSERVLYQEQLRTQANEDALTRLPNRLGLKATLASLFERAVAEGNKLALVFLDLDNFKEVNDTLGHTAGDQVLCEVARRLSGTVSHNEIVVRYAGDEFVAALYGRGDVDSFMAAATAMKETLTHSLAVGNRLIVPQASVGVAVFPDHSTDPDTLLKYADAAMYRAKSAGPNSILLFNHEIAIQDIRRATLAQALRHAVAADAFSLAYQPRVDPATGKATGFEALVRWRDAEHGDISPSVFVPIAEETGLIVQIGQSVLERACRQTRLWADLYPDIVVSVNVSPVQFERSDLPAMIAATLERTGVDARNIELEITEGVLMAPGSLGTLRALREMGLSIAIDDFGSGYSSLGYIRSFLADRVKLDMSFVRGIGRSHADEVIVKAVLAMGRTLGMRVVAEGVETPCQLEFLLDNGCDEVQGYWFARPMDAAAAHAYLVHDMRDVSDIQSTICTPSSTTSSGLSP</sequence>
<dbReference type="PROSITE" id="PS50112">
    <property type="entry name" value="PAS"/>
    <property type="match status" value="1"/>
</dbReference>
<dbReference type="NCBIfam" id="TIGR00229">
    <property type="entry name" value="sensory_box"/>
    <property type="match status" value="2"/>
</dbReference>
<dbReference type="InterPro" id="IPR052155">
    <property type="entry name" value="Biofilm_reg_signaling"/>
</dbReference>
<dbReference type="PANTHER" id="PTHR44757">
    <property type="entry name" value="DIGUANYLATE CYCLASE DGCP"/>
    <property type="match status" value="1"/>
</dbReference>
<dbReference type="Gene3D" id="3.30.70.270">
    <property type="match status" value="1"/>
</dbReference>
<dbReference type="RefSeq" id="WP_201647462.1">
    <property type="nucleotide sequence ID" value="NZ_CAJHCS010000001.1"/>
</dbReference>
<feature type="domain" description="PAS" evidence="2">
    <location>
        <begin position="377"/>
        <end position="429"/>
    </location>
</feature>
<feature type="transmembrane region" description="Helical" evidence="1">
    <location>
        <begin position="22"/>
        <end position="44"/>
    </location>
</feature>
<reference evidence="6 7" key="1">
    <citation type="submission" date="2024-01" db="EMBL/GenBank/DDBJ databases">
        <title>The diversity of rhizobia nodulating Mimosa spp. in eleven states of Brazil covering several biomes is determined by host plant, location, and edaphic factors.</title>
        <authorList>
            <person name="Rouws L."/>
            <person name="Barauna A."/>
            <person name="Beukes C."/>
            <person name="De Faria S.M."/>
            <person name="Gross E."/>
            <person name="Dos Reis Junior F.B."/>
            <person name="Simon M."/>
            <person name="Maluk M."/>
            <person name="Odee D.W."/>
            <person name="Kenicer G."/>
            <person name="Young J.P.W."/>
            <person name="Reis V.M."/>
            <person name="Zilli J."/>
            <person name="James E.K."/>
        </authorList>
    </citation>
    <scope>NUCLEOTIDE SEQUENCE [LARGE SCALE GENOMIC DNA]</scope>
    <source>
        <strain evidence="6 7">JPY77</strain>
    </source>
</reference>
<dbReference type="InterPro" id="IPR013767">
    <property type="entry name" value="PAS_fold"/>
</dbReference>
<keyword evidence="1" id="KW-0472">Membrane</keyword>
<feature type="transmembrane region" description="Helical" evidence="1">
    <location>
        <begin position="196"/>
        <end position="214"/>
    </location>
</feature>
<dbReference type="Gene3D" id="3.30.450.20">
    <property type="entry name" value="PAS domain"/>
    <property type="match status" value="2"/>
</dbReference>
<evidence type="ECO:0000259" key="4">
    <source>
        <dbReference type="PROSITE" id="PS50883"/>
    </source>
</evidence>
<dbReference type="Pfam" id="PF00989">
    <property type="entry name" value="PAS"/>
    <property type="match status" value="1"/>
</dbReference>
<dbReference type="InterPro" id="IPR000700">
    <property type="entry name" value="PAS-assoc_C"/>
</dbReference>
<dbReference type="InterPro" id="IPR000160">
    <property type="entry name" value="GGDEF_dom"/>
</dbReference>
<dbReference type="SMART" id="SM00091">
    <property type="entry name" value="PAS"/>
    <property type="match status" value="2"/>
</dbReference>
<dbReference type="SUPFAM" id="SSF55073">
    <property type="entry name" value="Nucleotide cyclase"/>
    <property type="match status" value="1"/>
</dbReference>
<dbReference type="PROSITE" id="PS50113">
    <property type="entry name" value="PAC"/>
    <property type="match status" value="1"/>
</dbReference>
<dbReference type="SMART" id="SM00086">
    <property type="entry name" value="PAC"/>
    <property type="match status" value="1"/>
</dbReference>
<dbReference type="InterPro" id="IPR029787">
    <property type="entry name" value="Nucleotide_cyclase"/>
</dbReference>
<dbReference type="EMBL" id="JAZHGC010000004">
    <property type="protein sequence ID" value="MEM5285234.1"/>
    <property type="molecule type" value="Genomic_DNA"/>
</dbReference>
<evidence type="ECO:0000313" key="6">
    <source>
        <dbReference type="EMBL" id="MEM5285234.1"/>
    </source>
</evidence>
<evidence type="ECO:0000259" key="3">
    <source>
        <dbReference type="PROSITE" id="PS50113"/>
    </source>
</evidence>
<dbReference type="InterPro" id="IPR043128">
    <property type="entry name" value="Rev_trsase/Diguanyl_cyclase"/>
</dbReference>
<name>A0ABU9Q759_9BURK</name>
<evidence type="ECO:0000259" key="2">
    <source>
        <dbReference type="PROSITE" id="PS50112"/>
    </source>
</evidence>
<dbReference type="InterPro" id="IPR000014">
    <property type="entry name" value="PAS"/>
</dbReference>